<dbReference type="InterPro" id="IPR036166">
    <property type="entry name" value="YxeA-like_sf"/>
</dbReference>
<dbReference type="AlphaFoldDB" id="A0A0R1LAR0"/>
<comment type="caution">
    <text evidence="2">The sequence shown here is derived from an EMBL/GenBank/DDBJ whole genome shotgun (WGS) entry which is preliminary data.</text>
</comment>
<dbReference type="InterPro" id="IPR006542">
    <property type="entry name" value="DUF1093"/>
</dbReference>
<evidence type="ECO:0000256" key="1">
    <source>
        <dbReference type="SAM" id="Phobius"/>
    </source>
</evidence>
<keyword evidence="1" id="KW-0472">Membrane</keyword>
<dbReference type="Proteomes" id="UP000051581">
    <property type="component" value="Unassembled WGS sequence"/>
</dbReference>
<sequence>MKKDTIITTIVVVAVVGLLGGFWLDYNYGNTYYYGQVSGHVERMEKAPAGYPKRYYYIVNGWDKDGNHKRMEVGSINGHRFVKNRFIRIGWSRVKKVNQYEQITYNQIPKAARDKIVNSK</sequence>
<keyword evidence="1" id="KW-0812">Transmembrane</keyword>
<protein>
    <recommendedName>
        <fullName evidence="4">YxeA family protein</fullName>
    </recommendedName>
</protein>
<organism evidence="2 3">
    <name type="scientific">Lentilactobacillus sunkii DSM 19904</name>
    <dbReference type="NCBI Taxonomy" id="1423808"/>
    <lineage>
        <taxon>Bacteria</taxon>
        <taxon>Bacillati</taxon>
        <taxon>Bacillota</taxon>
        <taxon>Bacilli</taxon>
        <taxon>Lactobacillales</taxon>
        <taxon>Lactobacillaceae</taxon>
        <taxon>Lentilactobacillus</taxon>
    </lineage>
</organism>
<dbReference type="Gene3D" id="2.40.50.480">
    <property type="match status" value="1"/>
</dbReference>
<accession>A0A0R1LAR0</accession>
<dbReference type="NCBIfam" id="TIGR01655">
    <property type="entry name" value="yxeA_fam"/>
    <property type="match status" value="1"/>
</dbReference>
<evidence type="ECO:0000313" key="3">
    <source>
        <dbReference type="Proteomes" id="UP000051581"/>
    </source>
</evidence>
<keyword evidence="3" id="KW-1185">Reference proteome</keyword>
<evidence type="ECO:0008006" key="4">
    <source>
        <dbReference type="Google" id="ProtNLM"/>
    </source>
</evidence>
<dbReference type="SUPFAM" id="SSF159121">
    <property type="entry name" value="BC4932-like"/>
    <property type="match status" value="1"/>
</dbReference>
<gene>
    <name evidence="2" type="ORF">FD17_GL001043</name>
</gene>
<dbReference type="RefSeq" id="WP_057823287.1">
    <property type="nucleotide sequence ID" value="NZ_AZEA01000002.1"/>
</dbReference>
<name>A0A0R1LAR0_9LACO</name>
<feature type="transmembrane region" description="Helical" evidence="1">
    <location>
        <begin position="6"/>
        <end position="24"/>
    </location>
</feature>
<keyword evidence="1" id="KW-1133">Transmembrane helix</keyword>
<dbReference type="EMBL" id="AZEA01000002">
    <property type="protein sequence ID" value="KRK89458.1"/>
    <property type="molecule type" value="Genomic_DNA"/>
</dbReference>
<dbReference type="PATRIC" id="fig|1423808.3.peg.1053"/>
<reference evidence="2 3" key="1">
    <citation type="journal article" date="2015" name="Genome Announc.">
        <title>Expanding the biotechnology potential of lactobacilli through comparative genomics of 213 strains and associated genera.</title>
        <authorList>
            <person name="Sun Z."/>
            <person name="Harris H.M."/>
            <person name="McCann A."/>
            <person name="Guo C."/>
            <person name="Argimon S."/>
            <person name="Zhang W."/>
            <person name="Yang X."/>
            <person name="Jeffery I.B."/>
            <person name="Cooney J.C."/>
            <person name="Kagawa T.F."/>
            <person name="Liu W."/>
            <person name="Song Y."/>
            <person name="Salvetti E."/>
            <person name="Wrobel A."/>
            <person name="Rasinkangas P."/>
            <person name="Parkhill J."/>
            <person name="Rea M.C."/>
            <person name="O'Sullivan O."/>
            <person name="Ritari J."/>
            <person name="Douillard F.P."/>
            <person name="Paul Ross R."/>
            <person name="Yang R."/>
            <person name="Briner A.E."/>
            <person name="Felis G.E."/>
            <person name="de Vos W.M."/>
            <person name="Barrangou R."/>
            <person name="Klaenhammer T.R."/>
            <person name="Caufield P.W."/>
            <person name="Cui Y."/>
            <person name="Zhang H."/>
            <person name="O'Toole P.W."/>
        </authorList>
    </citation>
    <scope>NUCLEOTIDE SEQUENCE [LARGE SCALE GENOMIC DNA]</scope>
    <source>
        <strain evidence="2 3">DSM 19904</strain>
    </source>
</reference>
<proteinExistence type="predicted"/>
<dbReference type="Pfam" id="PF06486">
    <property type="entry name" value="DUF1093"/>
    <property type="match status" value="1"/>
</dbReference>
<dbReference type="OrthoDB" id="2299005at2"/>
<evidence type="ECO:0000313" key="2">
    <source>
        <dbReference type="EMBL" id="KRK89458.1"/>
    </source>
</evidence>